<dbReference type="Gramene" id="Bo9g070000.1">
    <property type="protein sequence ID" value="Bo9g070000.1"/>
    <property type="gene ID" value="Bo9g070000"/>
</dbReference>
<accession>A0A0D3E7D3</accession>
<dbReference type="EnsemblPlants" id="Bo9g070000.1">
    <property type="protein sequence ID" value="Bo9g070000.1"/>
    <property type="gene ID" value="Bo9g070000"/>
</dbReference>
<keyword evidence="2" id="KW-1185">Reference proteome</keyword>
<organism evidence="1 2">
    <name type="scientific">Brassica oleracea var. oleracea</name>
    <dbReference type="NCBI Taxonomy" id="109376"/>
    <lineage>
        <taxon>Eukaryota</taxon>
        <taxon>Viridiplantae</taxon>
        <taxon>Streptophyta</taxon>
        <taxon>Embryophyta</taxon>
        <taxon>Tracheophyta</taxon>
        <taxon>Spermatophyta</taxon>
        <taxon>Magnoliopsida</taxon>
        <taxon>eudicotyledons</taxon>
        <taxon>Gunneridae</taxon>
        <taxon>Pentapetalae</taxon>
        <taxon>rosids</taxon>
        <taxon>malvids</taxon>
        <taxon>Brassicales</taxon>
        <taxon>Brassicaceae</taxon>
        <taxon>Brassiceae</taxon>
        <taxon>Brassica</taxon>
    </lineage>
</organism>
<evidence type="ECO:0000313" key="1">
    <source>
        <dbReference type="EnsemblPlants" id="Bo9g070000.1"/>
    </source>
</evidence>
<name>A0A0D3E7D3_BRAOL</name>
<dbReference type="HOGENOM" id="CLU_000680_19_0_1"/>
<reference evidence="1 2" key="1">
    <citation type="journal article" date="2014" name="Genome Biol.">
        <title>Transcriptome and methylome profiling reveals relics of genome dominance in the mesopolyploid Brassica oleracea.</title>
        <authorList>
            <person name="Parkin I.A."/>
            <person name="Koh C."/>
            <person name="Tang H."/>
            <person name="Robinson S.J."/>
            <person name="Kagale S."/>
            <person name="Clarke W.E."/>
            <person name="Town C.D."/>
            <person name="Nixon J."/>
            <person name="Krishnakumar V."/>
            <person name="Bidwell S.L."/>
            <person name="Denoeud F."/>
            <person name="Belcram H."/>
            <person name="Links M.G."/>
            <person name="Just J."/>
            <person name="Clarke C."/>
            <person name="Bender T."/>
            <person name="Huebert T."/>
            <person name="Mason A.S."/>
            <person name="Pires J.C."/>
            <person name="Barker G."/>
            <person name="Moore J."/>
            <person name="Walley P.G."/>
            <person name="Manoli S."/>
            <person name="Batley J."/>
            <person name="Edwards D."/>
            <person name="Nelson M.N."/>
            <person name="Wang X."/>
            <person name="Paterson A.H."/>
            <person name="King G."/>
            <person name="Bancroft I."/>
            <person name="Chalhoub B."/>
            <person name="Sharpe A.G."/>
        </authorList>
    </citation>
    <scope>NUCLEOTIDE SEQUENCE</scope>
    <source>
        <strain evidence="1 2">cv. TO1000</strain>
    </source>
</reference>
<evidence type="ECO:0008006" key="3">
    <source>
        <dbReference type="Google" id="ProtNLM"/>
    </source>
</evidence>
<reference evidence="1" key="2">
    <citation type="submission" date="2015-03" db="UniProtKB">
        <authorList>
            <consortium name="EnsemblPlants"/>
        </authorList>
    </citation>
    <scope>IDENTIFICATION</scope>
</reference>
<sequence length="244" mass="28786">MDIKSGQTVRFWTDIWHPKGSLIDITGEIDTQKLRIPRNAKICEVHVDGFWQIRRCRDRRIQVLMQEVWDFPISHSVDVMDGVLWRKGPDDYGDGFLSDATWQHIRQQKQKIQWTKLIWFLQGVPRFAFISLLAFRDSLATGHRTGVWGQPQGWTVLGAQPDPDWETTITQLLTGKFDRLTYILLRLVLHASIYFIWRERNDRKYNSRIKPVDQLARLIDETIRNCITSTQYFLKPKFQGLMAQ</sequence>
<evidence type="ECO:0000313" key="2">
    <source>
        <dbReference type="Proteomes" id="UP000032141"/>
    </source>
</evidence>
<dbReference type="AlphaFoldDB" id="A0A0D3E7D3"/>
<dbReference type="eggNOG" id="KOG1075">
    <property type="taxonomic scope" value="Eukaryota"/>
</dbReference>
<protein>
    <recommendedName>
        <fullName evidence="3">Reverse transcriptase zinc-binding domain-containing protein</fullName>
    </recommendedName>
</protein>
<proteinExistence type="predicted"/>
<dbReference type="Proteomes" id="UP000032141">
    <property type="component" value="Chromosome C9"/>
</dbReference>